<evidence type="ECO:0000313" key="3">
    <source>
        <dbReference type="Proteomes" id="UP000316798"/>
    </source>
</evidence>
<dbReference type="OrthoDB" id="9797716at2"/>
<proteinExistence type="predicted"/>
<dbReference type="GO" id="GO:0032791">
    <property type="term" value="F:lead ion binding"/>
    <property type="evidence" value="ECO:0007669"/>
    <property type="project" value="TreeGrafter"/>
</dbReference>
<dbReference type="Pfam" id="PF01022">
    <property type="entry name" value="HTH_5"/>
    <property type="match status" value="1"/>
</dbReference>
<dbReference type="CDD" id="cd00090">
    <property type="entry name" value="HTH_ARSR"/>
    <property type="match status" value="1"/>
</dbReference>
<dbReference type="SMART" id="SM00418">
    <property type="entry name" value="HTH_ARSR"/>
    <property type="match status" value="1"/>
</dbReference>
<feature type="domain" description="HTH arsR-type" evidence="1">
    <location>
        <begin position="1"/>
        <end position="94"/>
    </location>
</feature>
<dbReference type="InterPro" id="IPR036388">
    <property type="entry name" value="WH-like_DNA-bd_sf"/>
</dbReference>
<keyword evidence="3" id="KW-1185">Reference proteome</keyword>
<dbReference type="InterPro" id="IPR052543">
    <property type="entry name" value="HTH_Metal-responsive_Reg"/>
</dbReference>
<dbReference type="GO" id="GO:0097063">
    <property type="term" value="F:cadmium ion sensor activity"/>
    <property type="evidence" value="ECO:0007669"/>
    <property type="project" value="TreeGrafter"/>
</dbReference>
<protein>
    <submittedName>
        <fullName evidence="2">Transcriptional regulator</fullName>
    </submittedName>
</protein>
<dbReference type="AlphaFoldDB" id="A0A515DA93"/>
<sequence>MNTEPDLARIAAAVGDPRRIQMLVLLMEGRALTAKELALGAGIEPATATSHLKRLLDDGLVACTSQGRHKYFRLAGEQVAELIETLMRVAPQRKAQARAGATEPIRQARYCYDHLAGSLGTGLLAMMLKKHWLVPQAGADAKMLEVSARGVKSLSALGIDIEEAQSRRRQFACRCLDWSQRQDHLGGALGAVLAERFRALHWIERKKHSRVVQITPAGAGELQRIGLQLERPQ</sequence>
<dbReference type="PANTHER" id="PTHR39168:SF1">
    <property type="entry name" value="TRANSCRIPTIONAL REGULATORY PROTEIN"/>
    <property type="match status" value="1"/>
</dbReference>
<dbReference type="Proteomes" id="UP000316798">
    <property type="component" value="Chromosome"/>
</dbReference>
<dbReference type="Gene3D" id="1.10.10.10">
    <property type="entry name" value="Winged helix-like DNA-binding domain superfamily/Winged helix DNA-binding domain"/>
    <property type="match status" value="1"/>
</dbReference>
<name>A0A515DA93_9BURK</name>
<dbReference type="SUPFAM" id="SSF46785">
    <property type="entry name" value="Winged helix' DNA-binding domain"/>
    <property type="match status" value="1"/>
</dbReference>
<dbReference type="GO" id="GO:0046686">
    <property type="term" value="P:response to cadmium ion"/>
    <property type="evidence" value="ECO:0007669"/>
    <property type="project" value="TreeGrafter"/>
</dbReference>
<dbReference type="GO" id="GO:0003700">
    <property type="term" value="F:DNA-binding transcription factor activity"/>
    <property type="evidence" value="ECO:0007669"/>
    <property type="project" value="InterPro"/>
</dbReference>
<accession>A0A515DA93</accession>
<dbReference type="KEGG" id="rhf:EUB48_08665"/>
<gene>
    <name evidence="2" type="ORF">EUB48_08665</name>
</gene>
<dbReference type="InterPro" id="IPR001845">
    <property type="entry name" value="HTH_ArsR_DNA-bd_dom"/>
</dbReference>
<dbReference type="InterPro" id="IPR036390">
    <property type="entry name" value="WH_DNA-bd_sf"/>
</dbReference>
<evidence type="ECO:0000259" key="1">
    <source>
        <dbReference type="PROSITE" id="PS50987"/>
    </source>
</evidence>
<dbReference type="InterPro" id="IPR011991">
    <property type="entry name" value="ArsR-like_HTH"/>
</dbReference>
<evidence type="ECO:0000313" key="2">
    <source>
        <dbReference type="EMBL" id="QDL37337.1"/>
    </source>
</evidence>
<dbReference type="GO" id="GO:0003677">
    <property type="term" value="F:DNA binding"/>
    <property type="evidence" value="ECO:0007669"/>
    <property type="project" value="TreeGrafter"/>
</dbReference>
<dbReference type="RefSeq" id="WP_142818507.1">
    <property type="nucleotide sequence ID" value="NZ_CP035503.1"/>
</dbReference>
<organism evidence="2 3">
    <name type="scientific">Rhodoferax sediminis</name>
    <dbReference type="NCBI Taxonomy" id="2509614"/>
    <lineage>
        <taxon>Bacteria</taxon>
        <taxon>Pseudomonadati</taxon>
        <taxon>Pseudomonadota</taxon>
        <taxon>Betaproteobacteria</taxon>
        <taxon>Burkholderiales</taxon>
        <taxon>Comamonadaceae</taxon>
        <taxon>Rhodoferax</taxon>
    </lineage>
</organism>
<dbReference type="EMBL" id="CP035503">
    <property type="protein sequence ID" value="QDL37337.1"/>
    <property type="molecule type" value="Genomic_DNA"/>
</dbReference>
<reference evidence="2 3" key="1">
    <citation type="submission" date="2019-01" db="EMBL/GenBank/DDBJ databases">
        <title>Genomic insights into a novel species Rhodoferax sp.</title>
        <authorList>
            <person name="Jin L."/>
        </authorList>
    </citation>
    <scope>NUCLEOTIDE SEQUENCE [LARGE SCALE GENOMIC DNA]</scope>
    <source>
        <strain evidence="2 3">CHu59-6-5</strain>
    </source>
</reference>
<dbReference type="PROSITE" id="PS50987">
    <property type="entry name" value="HTH_ARSR_2"/>
    <property type="match status" value="1"/>
</dbReference>
<dbReference type="PANTHER" id="PTHR39168">
    <property type="entry name" value="TRANSCRIPTIONAL REGULATOR-RELATED"/>
    <property type="match status" value="1"/>
</dbReference>
<dbReference type="GO" id="GO:0010288">
    <property type="term" value="P:response to lead ion"/>
    <property type="evidence" value="ECO:0007669"/>
    <property type="project" value="TreeGrafter"/>
</dbReference>